<gene>
    <name evidence="5" type="ORF">H9807_11385</name>
</gene>
<dbReference type="InterPro" id="IPR024607">
    <property type="entry name" value="Sulfatase_CS"/>
</dbReference>
<dbReference type="PANTHER" id="PTHR43108:SF6">
    <property type="entry name" value="N-SULPHOGLUCOSAMINE SULPHOHYDROLASE"/>
    <property type="match status" value="1"/>
</dbReference>
<dbReference type="PROSITE" id="PS00149">
    <property type="entry name" value="SULFATASE_2"/>
    <property type="match status" value="1"/>
</dbReference>
<dbReference type="Proteomes" id="UP000824108">
    <property type="component" value="Unassembled WGS sequence"/>
</dbReference>
<comment type="similarity">
    <text evidence="1">Belongs to the sulfatase family.</text>
</comment>
<dbReference type="InterPro" id="IPR017850">
    <property type="entry name" value="Alkaline_phosphatase_core_sf"/>
</dbReference>
<protein>
    <submittedName>
        <fullName evidence="5">Sulfatase</fullName>
    </submittedName>
</protein>
<dbReference type="PROSITE" id="PS51257">
    <property type="entry name" value="PROKAR_LIPOPROTEIN"/>
    <property type="match status" value="1"/>
</dbReference>
<dbReference type="InterPro" id="IPR032506">
    <property type="entry name" value="SGSH_C"/>
</dbReference>
<evidence type="ECO:0000259" key="4">
    <source>
        <dbReference type="Pfam" id="PF16347"/>
    </source>
</evidence>
<feature type="signal peptide" evidence="3">
    <location>
        <begin position="1"/>
        <end position="18"/>
    </location>
</feature>
<dbReference type="CDD" id="cd16031">
    <property type="entry name" value="G6S_like"/>
    <property type="match status" value="1"/>
</dbReference>
<accession>A0A9D2GZ74</accession>
<evidence type="ECO:0000313" key="5">
    <source>
        <dbReference type="EMBL" id="HIZ92697.1"/>
    </source>
</evidence>
<reference evidence="5" key="1">
    <citation type="journal article" date="2021" name="PeerJ">
        <title>Extensive microbial diversity within the chicken gut microbiome revealed by metagenomics and culture.</title>
        <authorList>
            <person name="Gilroy R."/>
            <person name="Ravi A."/>
            <person name="Getino M."/>
            <person name="Pursley I."/>
            <person name="Horton D.L."/>
            <person name="Alikhan N.F."/>
            <person name="Baker D."/>
            <person name="Gharbi K."/>
            <person name="Hall N."/>
            <person name="Watson M."/>
            <person name="Adriaenssens E.M."/>
            <person name="Foster-Nyarko E."/>
            <person name="Jarju S."/>
            <person name="Secka A."/>
            <person name="Antonio M."/>
            <person name="Oren A."/>
            <person name="Chaudhuri R.R."/>
            <person name="La Ragione R."/>
            <person name="Hildebrand F."/>
            <person name="Pallen M.J."/>
        </authorList>
    </citation>
    <scope>NUCLEOTIDE SEQUENCE</scope>
    <source>
        <strain evidence="5">CHK118-2852</strain>
    </source>
</reference>
<evidence type="ECO:0000256" key="1">
    <source>
        <dbReference type="ARBA" id="ARBA00008779"/>
    </source>
</evidence>
<evidence type="ECO:0000256" key="2">
    <source>
        <dbReference type="ARBA" id="ARBA00022801"/>
    </source>
</evidence>
<sequence>MKKINLSASLLCSLSGTAVVLPLLSSCSAQKKAEVKPYNIVYIMTDDHTAQMMSCYDRRYIETPNLDRIAADGVRFTNSFVANSLSGPSRACMITGKHSHANGFTDNTTCVFDGSQQTMPKLLQQAGYQTAIVGKWHLESLPTGFDYWEILPGQGDYYNPRFITMQNDTVAEKGYLTNLITDKSIDWMENQRDKDKPFCLFIHHKAIHRNWLPELKYLSLYEDKTFPMPDNFYDDYEGRPAAAAQEMSIWKDMDIMYDTKMYRKDLKTPLKGAYEAFVGRLTPEERAQYDAFYAPIIEEFYKKNPQGRELAEWKYQRYMRDYAKVVKSLDDNVGRVLDYLQEKGLLDNTLVVYTSDQGFYMGEHGWFDKRFMYEESMRTPLVMRLPKDFQTRGDIPQLVQNIDYAPTFLDLAGAPIPDDIQGVSLLPLLRGEKPADWRKSLYYHFYEYPAEHMVKRHYGVRTERYKLIHFYNDIDEWELYDLQEDPTEMHNLYGQPGYEQVTEDLRAELKKLQAQYQDPIEEKLQAEKAQKK</sequence>
<dbReference type="GO" id="GO:0016787">
    <property type="term" value="F:hydrolase activity"/>
    <property type="evidence" value="ECO:0007669"/>
    <property type="project" value="UniProtKB-KW"/>
</dbReference>
<dbReference type="PANTHER" id="PTHR43108">
    <property type="entry name" value="N-ACETYLGLUCOSAMINE-6-SULFATASE FAMILY MEMBER"/>
    <property type="match status" value="1"/>
</dbReference>
<feature type="chain" id="PRO_5039240636" evidence="3">
    <location>
        <begin position="19"/>
        <end position="532"/>
    </location>
</feature>
<evidence type="ECO:0000313" key="6">
    <source>
        <dbReference type="Proteomes" id="UP000824108"/>
    </source>
</evidence>
<feature type="domain" description="N-sulphoglucosamine sulphohydrolase C-terminal" evidence="4">
    <location>
        <begin position="362"/>
        <end position="515"/>
    </location>
</feature>
<keyword evidence="2" id="KW-0378">Hydrolase</keyword>
<dbReference type="Pfam" id="PF16347">
    <property type="entry name" value="SGSH_C"/>
    <property type="match status" value="1"/>
</dbReference>
<proteinExistence type="inferred from homology"/>
<organism evidence="5 6">
    <name type="scientific">Candidatus Bacteroides merdavium</name>
    <dbReference type="NCBI Taxonomy" id="2838472"/>
    <lineage>
        <taxon>Bacteria</taxon>
        <taxon>Pseudomonadati</taxon>
        <taxon>Bacteroidota</taxon>
        <taxon>Bacteroidia</taxon>
        <taxon>Bacteroidales</taxon>
        <taxon>Bacteroidaceae</taxon>
        <taxon>Bacteroides</taxon>
    </lineage>
</organism>
<reference evidence="5" key="2">
    <citation type="submission" date="2021-04" db="EMBL/GenBank/DDBJ databases">
        <authorList>
            <person name="Gilroy R."/>
        </authorList>
    </citation>
    <scope>NUCLEOTIDE SEQUENCE</scope>
    <source>
        <strain evidence="5">CHK118-2852</strain>
    </source>
</reference>
<dbReference type="SUPFAM" id="SSF53649">
    <property type="entry name" value="Alkaline phosphatase-like"/>
    <property type="match status" value="1"/>
</dbReference>
<dbReference type="AlphaFoldDB" id="A0A9D2GZ74"/>
<evidence type="ECO:0000256" key="3">
    <source>
        <dbReference type="SAM" id="SignalP"/>
    </source>
</evidence>
<name>A0A9D2GZ74_9BACE</name>
<dbReference type="Gene3D" id="3.40.720.10">
    <property type="entry name" value="Alkaline Phosphatase, subunit A"/>
    <property type="match status" value="2"/>
</dbReference>
<dbReference type="PROSITE" id="PS00523">
    <property type="entry name" value="SULFATASE_1"/>
    <property type="match status" value="1"/>
</dbReference>
<comment type="caution">
    <text evidence="5">The sequence shown here is derived from an EMBL/GenBank/DDBJ whole genome shotgun (WGS) entry which is preliminary data.</text>
</comment>
<dbReference type="EMBL" id="DXAV01000092">
    <property type="protein sequence ID" value="HIZ92697.1"/>
    <property type="molecule type" value="Genomic_DNA"/>
</dbReference>
<keyword evidence="3" id="KW-0732">Signal</keyword>